<organism evidence="1 2">
    <name type="scientific">Arcicella aurantiaca</name>
    <dbReference type="NCBI Taxonomy" id="591202"/>
    <lineage>
        <taxon>Bacteria</taxon>
        <taxon>Pseudomonadati</taxon>
        <taxon>Bacteroidota</taxon>
        <taxon>Cytophagia</taxon>
        <taxon>Cytophagales</taxon>
        <taxon>Flectobacillaceae</taxon>
        <taxon>Arcicella</taxon>
    </lineage>
</organism>
<evidence type="ECO:0000313" key="2">
    <source>
        <dbReference type="Proteomes" id="UP000245489"/>
    </source>
</evidence>
<dbReference type="AlphaFoldDB" id="A0A316EE37"/>
<dbReference type="Proteomes" id="UP000245489">
    <property type="component" value="Unassembled WGS sequence"/>
</dbReference>
<dbReference type="EMBL" id="QGGO01000002">
    <property type="protein sequence ID" value="PWK28910.1"/>
    <property type="molecule type" value="Genomic_DNA"/>
</dbReference>
<keyword evidence="2" id="KW-1185">Reference proteome</keyword>
<evidence type="ECO:0000313" key="1">
    <source>
        <dbReference type="EMBL" id="PWK28910.1"/>
    </source>
</evidence>
<accession>A0A316EE37</accession>
<name>A0A316EE37_9BACT</name>
<protein>
    <submittedName>
        <fullName evidence="1">Uncharacterized protein</fullName>
    </submittedName>
</protein>
<proteinExistence type="predicted"/>
<gene>
    <name evidence="1" type="ORF">LV89_00463</name>
</gene>
<reference evidence="1 2" key="1">
    <citation type="submission" date="2018-05" db="EMBL/GenBank/DDBJ databases">
        <title>Genomic Encyclopedia of Archaeal and Bacterial Type Strains, Phase II (KMG-II): from individual species to whole genera.</title>
        <authorList>
            <person name="Goeker M."/>
        </authorList>
    </citation>
    <scope>NUCLEOTIDE SEQUENCE [LARGE SCALE GENOMIC DNA]</scope>
    <source>
        <strain evidence="1 2">DSM 22214</strain>
    </source>
</reference>
<sequence length="48" mass="5780">MGASPKKMVDLKKWLQCIFEELWTRAKKERKKIGIKHYKPYTKDIINS</sequence>
<comment type="caution">
    <text evidence="1">The sequence shown here is derived from an EMBL/GenBank/DDBJ whole genome shotgun (WGS) entry which is preliminary data.</text>
</comment>